<dbReference type="GO" id="GO:0008270">
    <property type="term" value="F:zinc ion binding"/>
    <property type="evidence" value="ECO:0007669"/>
    <property type="project" value="UniProtKB-UniRule"/>
</dbReference>
<feature type="binding site" evidence="13">
    <location>
        <position position="239"/>
    </location>
    <ligand>
        <name>Zn(2+)</name>
        <dbReference type="ChEBI" id="CHEBI:29105"/>
    </ligand>
</feature>
<dbReference type="SUPFAM" id="SSF47323">
    <property type="entry name" value="Anticodon-binding domain of a subclass of class I aminoacyl-tRNA synthetases"/>
    <property type="match status" value="1"/>
</dbReference>
<evidence type="ECO:0000256" key="7">
    <source>
        <dbReference type="ARBA" id="ARBA00022741"/>
    </source>
</evidence>
<comment type="subunit">
    <text evidence="3 13">Monomer.</text>
</comment>
<sequence length="506" mass="56523">MLKIYDTKLREKVPFESFEHGKIGMYVCGPTVYNYIHIGNARTFVSFDVIRRYLSWRGFDVKFVSNITDVDDKIIKKANEEGRSAAEVAAEYSQAFLDDMHAMNVQDPDVRPRATEEIPEMIQLIQELIDGGHAYEVEGDVYFSVRSYADYGALSGRNIDEMEGGHRELRADGQGLEDRKRDHLDFALWKAAKPGEPSWESPWGQGRPGWHIECSAMSRKYLGLPFDIHGGGADLVFPHHENERAQSEAACGCTFANHWMHSGMLQINHEKMSKSLGNFLLLRDILKTTSPDVLRFLMLQTHYRSPLDFSDERLDEAASALSRIENAVRNLDWQMKNAQDVPSPLDTQAILKQAKSTRVEFVLAMDDDFNAPRALGEVFDLVGFANTQIAGKTLSLSDVPAVRDLRETITTLMRVFGVEVAPQDWEDAQGDAYPAEVVDLAKQVAGYEGSDAHEAVDALLNARATARAEKNWAVADAVRDGLTGLGFTIEDTPQGARVSYDPSEGK</sequence>
<dbReference type="STRING" id="1034345.GCA_000236865_00454"/>
<dbReference type="PRINTS" id="PR00983">
    <property type="entry name" value="TRNASYNTHCYS"/>
</dbReference>
<dbReference type="HAMAP" id="MF_00041">
    <property type="entry name" value="Cys_tRNA_synth"/>
    <property type="match status" value="1"/>
</dbReference>
<dbReference type="InterPro" id="IPR014729">
    <property type="entry name" value="Rossmann-like_a/b/a_fold"/>
</dbReference>
<reference evidence="15 16" key="1">
    <citation type="journal article" date="2018" name="Elife">
        <title>Discovery and characterization of a prevalent human gut bacterial enzyme sufficient for the inactivation of a family of plant toxins.</title>
        <authorList>
            <person name="Koppel N."/>
            <person name="Bisanz J.E."/>
            <person name="Pandelia M.E."/>
            <person name="Turnbaugh P.J."/>
            <person name="Balskus E.P."/>
        </authorList>
    </citation>
    <scope>NUCLEOTIDE SEQUENCE [LARGE SCALE GENOMIC DNA]</scope>
    <source>
        <strain evidence="16">anaerobia AP69FAA</strain>
    </source>
</reference>
<name>A0A369LDI6_9ACTN</name>
<dbReference type="PANTHER" id="PTHR10890">
    <property type="entry name" value="CYSTEINYL-TRNA SYNTHETASE"/>
    <property type="match status" value="1"/>
</dbReference>
<dbReference type="GO" id="GO:0005829">
    <property type="term" value="C:cytosol"/>
    <property type="evidence" value="ECO:0007669"/>
    <property type="project" value="TreeGrafter"/>
</dbReference>
<keyword evidence="5 13" id="KW-0436">Ligase</keyword>
<evidence type="ECO:0000256" key="11">
    <source>
        <dbReference type="ARBA" id="ARBA00023146"/>
    </source>
</evidence>
<dbReference type="CDD" id="cd00672">
    <property type="entry name" value="CysRS_core"/>
    <property type="match status" value="1"/>
</dbReference>
<dbReference type="InterPro" id="IPR056411">
    <property type="entry name" value="CysS_C"/>
</dbReference>
<dbReference type="InterPro" id="IPR024909">
    <property type="entry name" value="Cys-tRNA/MSH_ligase"/>
</dbReference>
<feature type="short sequence motif" description="'HIGH' region" evidence="13">
    <location>
        <begin position="30"/>
        <end position="40"/>
    </location>
</feature>
<dbReference type="GO" id="GO:0004817">
    <property type="term" value="F:cysteine-tRNA ligase activity"/>
    <property type="evidence" value="ECO:0007669"/>
    <property type="project" value="UniProtKB-UniRule"/>
</dbReference>
<evidence type="ECO:0000256" key="10">
    <source>
        <dbReference type="ARBA" id="ARBA00022917"/>
    </source>
</evidence>
<evidence type="ECO:0000256" key="13">
    <source>
        <dbReference type="HAMAP-Rule" id="MF_00041"/>
    </source>
</evidence>
<dbReference type="EMBL" id="PPTP01000003">
    <property type="protein sequence ID" value="RDB56286.1"/>
    <property type="molecule type" value="Genomic_DNA"/>
</dbReference>
<feature type="short sequence motif" description="'KMSKS' region" evidence="13">
    <location>
        <begin position="271"/>
        <end position="275"/>
    </location>
</feature>
<dbReference type="SUPFAM" id="SSF52374">
    <property type="entry name" value="Nucleotidylyl transferase"/>
    <property type="match status" value="1"/>
</dbReference>
<comment type="similarity">
    <text evidence="2 13">Belongs to the class-I aminoacyl-tRNA synthetase family.</text>
</comment>
<evidence type="ECO:0000256" key="3">
    <source>
        <dbReference type="ARBA" id="ARBA00011245"/>
    </source>
</evidence>
<keyword evidence="6 13" id="KW-0479">Metal-binding</keyword>
<evidence type="ECO:0000313" key="16">
    <source>
        <dbReference type="Proteomes" id="UP000253792"/>
    </source>
</evidence>
<dbReference type="Pfam" id="PF01406">
    <property type="entry name" value="tRNA-synt_1e"/>
    <property type="match status" value="1"/>
</dbReference>
<dbReference type="Pfam" id="PF23493">
    <property type="entry name" value="CysS_C"/>
    <property type="match status" value="1"/>
</dbReference>
<keyword evidence="16" id="KW-1185">Reference proteome</keyword>
<evidence type="ECO:0000256" key="2">
    <source>
        <dbReference type="ARBA" id="ARBA00005594"/>
    </source>
</evidence>
<evidence type="ECO:0000313" key="15">
    <source>
        <dbReference type="EMBL" id="RDB56286.1"/>
    </source>
</evidence>
<evidence type="ECO:0000256" key="5">
    <source>
        <dbReference type="ARBA" id="ARBA00022598"/>
    </source>
</evidence>
<dbReference type="EC" id="6.1.1.16" evidence="13"/>
<evidence type="ECO:0000256" key="1">
    <source>
        <dbReference type="ARBA" id="ARBA00004496"/>
    </source>
</evidence>
<comment type="caution">
    <text evidence="15">The sequence shown here is derived from an EMBL/GenBank/DDBJ whole genome shotgun (WGS) entry which is preliminary data.</text>
</comment>
<gene>
    <name evidence="13" type="primary">cysS</name>
    <name evidence="15" type="ORF">C1880_04510</name>
</gene>
<keyword evidence="8 13" id="KW-0862">Zinc</keyword>
<dbReference type="NCBIfam" id="TIGR00435">
    <property type="entry name" value="cysS"/>
    <property type="match status" value="1"/>
</dbReference>
<proteinExistence type="inferred from homology"/>
<dbReference type="InterPro" id="IPR015803">
    <property type="entry name" value="Cys-tRNA-ligase"/>
</dbReference>
<comment type="subcellular location">
    <subcellularLocation>
        <location evidence="1 13">Cytoplasm</location>
    </subcellularLocation>
</comment>
<dbReference type="GO" id="GO:0005524">
    <property type="term" value="F:ATP binding"/>
    <property type="evidence" value="ECO:0007669"/>
    <property type="project" value="UniProtKB-UniRule"/>
</dbReference>
<dbReference type="Pfam" id="PF09190">
    <property type="entry name" value="DALR_2"/>
    <property type="match status" value="1"/>
</dbReference>
<dbReference type="RefSeq" id="WP_114620564.1">
    <property type="nucleotide sequence ID" value="NZ_PPTP01000003.1"/>
</dbReference>
<dbReference type="Gene3D" id="3.40.50.620">
    <property type="entry name" value="HUPs"/>
    <property type="match status" value="1"/>
</dbReference>
<dbReference type="GO" id="GO:0006423">
    <property type="term" value="P:cysteinyl-tRNA aminoacylation"/>
    <property type="evidence" value="ECO:0007669"/>
    <property type="project" value="UniProtKB-UniRule"/>
</dbReference>
<comment type="catalytic activity">
    <reaction evidence="12 13">
        <text>tRNA(Cys) + L-cysteine + ATP = L-cysteinyl-tRNA(Cys) + AMP + diphosphate</text>
        <dbReference type="Rhea" id="RHEA:17773"/>
        <dbReference type="Rhea" id="RHEA-COMP:9661"/>
        <dbReference type="Rhea" id="RHEA-COMP:9679"/>
        <dbReference type="ChEBI" id="CHEBI:30616"/>
        <dbReference type="ChEBI" id="CHEBI:33019"/>
        <dbReference type="ChEBI" id="CHEBI:35235"/>
        <dbReference type="ChEBI" id="CHEBI:78442"/>
        <dbReference type="ChEBI" id="CHEBI:78517"/>
        <dbReference type="ChEBI" id="CHEBI:456215"/>
        <dbReference type="EC" id="6.1.1.16"/>
    </reaction>
</comment>
<dbReference type="Proteomes" id="UP000253792">
    <property type="component" value="Unassembled WGS sequence"/>
</dbReference>
<keyword evidence="4 13" id="KW-0963">Cytoplasm</keyword>
<evidence type="ECO:0000256" key="8">
    <source>
        <dbReference type="ARBA" id="ARBA00022833"/>
    </source>
</evidence>
<dbReference type="InterPro" id="IPR032678">
    <property type="entry name" value="tRNA-synt_1_cat_dom"/>
</dbReference>
<organism evidence="15 16">
    <name type="scientific">Senegalimassilia anaerobia</name>
    <dbReference type="NCBI Taxonomy" id="1473216"/>
    <lineage>
        <taxon>Bacteria</taxon>
        <taxon>Bacillati</taxon>
        <taxon>Actinomycetota</taxon>
        <taxon>Coriobacteriia</taxon>
        <taxon>Coriobacteriales</taxon>
        <taxon>Coriobacteriaceae</taxon>
        <taxon>Senegalimassilia</taxon>
    </lineage>
</organism>
<comment type="cofactor">
    <cofactor evidence="13">
        <name>Zn(2+)</name>
        <dbReference type="ChEBI" id="CHEBI:29105"/>
    </cofactor>
    <text evidence="13">Binds 1 zinc ion per subunit.</text>
</comment>
<feature type="binding site" evidence="13">
    <location>
        <position position="243"/>
    </location>
    <ligand>
        <name>Zn(2+)</name>
        <dbReference type="ChEBI" id="CHEBI:29105"/>
    </ligand>
</feature>
<accession>A0A369LDI6</accession>
<dbReference type="Gene3D" id="1.20.120.1910">
    <property type="entry name" value="Cysteine-tRNA ligase, C-terminal anti-codon recognition domain"/>
    <property type="match status" value="1"/>
</dbReference>
<evidence type="ECO:0000256" key="6">
    <source>
        <dbReference type="ARBA" id="ARBA00022723"/>
    </source>
</evidence>
<feature type="domain" description="Cysteinyl-tRNA synthetase class Ia DALR" evidence="14">
    <location>
        <begin position="360"/>
        <end position="426"/>
    </location>
</feature>
<keyword evidence="10 13" id="KW-0648">Protein biosynthesis</keyword>
<evidence type="ECO:0000256" key="12">
    <source>
        <dbReference type="ARBA" id="ARBA00047398"/>
    </source>
</evidence>
<evidence type="ECO:0000256" key="4">
    <source>
        <dbReference type="ARBA" id="ARBA00022490"/>
    </source>
</evidence>
<evidence type="ECO:0000259" key="14">
    <source>
        <dbReference type="SMART" id="SM00840"/>
    </source>
</evidence>
<evidence type="ECO:0000256" key="9">
    <source>
        <dbReference type="ARBA" id="ARBA00022840"/>
    </source>
</evidence>
<dbReference type="FunFam" id="3.40.50.620:FF:000009">
    <property type="entry name" value="Cysteine--tRNA ligase"/>
    <property type="match status" value="1"/>
</dbReference>
<dbReference type="AlphaFoldDB" id="A0A369LDI6"/>
<dbReference type="PANTHER" id="PTHR10890:SF3">
    <property type="entry name" value="CYSTEINE--TRNA LIGASE, CYTOPLASMIC"/>
    <property type="match status" value="1"/>
</dbReference>
<dbReference type="InterPro" id="IPR015273">
    <property type="entry name" value="Cys-tRNA-synt_Ia_DALR"/>
</dbReference>
<feature type="binding site" evidence="13">
    <location>
        <position position="28"/>
    </location>
    <ligand>
        <name>Zn(2+)</name>
        <dbReference type="ChEBI" id="CHEBI:29105"/>
    </ligand>
</feature>
<protein>
    <recommendedName>
        <fullName evidence="13">Cysteine--tRNA ligase</fullName>
        <ecNumber evidence="13">6.1.1.16</ecNumber>
    </recommendedName>
    <alternativeName>
        <fullName evidence="13">Cysteinyl-tRNA synthetase</fullName>
        <shortName evidence="13">CysRS</shortName>
    </alternativeName>
</protein>
<dbReference type="SMART" id="SM00840">
    <property type="entry name" value="DALR_2"/>
    <property type="match status" value="1"/>
</dbReference>
<dbReference type="InterPro" id="IPR009080">
    <property type="entry name" value="tRNAsynth_Ia_anticodon-bd"/>
</dbReference>
<feature type="binding site" evidence="13">
    <location>
        <position position="214"/>
    </location>
    <ligand>
        <name>Zn(2+)</name>
        <dbReference type="ChEBI" id="CHEBI:29105"/>
    </ligand>
</feature>
<keyword evidence="7 13" id="KW-0547">Nucleotide-binding</keyword>
<feature type="binding site" evidence="13">
    <location>
        <position position="274"/>
    </location>
    <ligand>
        <name>ATP</name>
        <dbReference type="ChEBI" id="CHEBI:30616"/>
    </ligand>
</feature>
<dbReference type="OrthoDB" id="9815130at2"/>
<keyword evidence="9 13" id="KW-0067">ATP-binding</keyword>
<keyword evidence="11 13" id="KW-0030">Aminoacyl-tRNA synthetase</keyword>